<organism evidence="1 2">
    <name type="scientific">Ascaris lumbricoides</name>
    <name type="common">Giant roundworm</name>
    <dbReference type="NCBI Taxonomy" id="6252"/>
    <lineage>
        <taxon>Eukaryota</taxon>
        <taxon>Metazoa</taxon>
        <taxon>Ecdysozoa</taxon>
        <taxon>Nematoda</taxon>
        <taxon>Chromadorea</taxon>
        <taxon>Rhabditida</taxon>
        <taxon>Spirurina</taxon>
        <taxon>Ascaridomorpha</taxon>
        <taxon>Ascaridoidea</taxon>
        <taxon>Ascarididae</taxon>
        <taxon>Ascaris</taxon>
    </lineage>
</organism>
<accession>A0A0M3HKG6</accession>
<name>A0A0M3HKG6_ASCLU</name>
<evidence type="ECO:0000313" key="2">
    <source>
        <dbReference type="WBParaSite" id="ALUE_0000201101-mRNA-1"/>
    </source>
</evidence>
<proteinExistence type="predicted"/>
<evidence type="ECO:0000313" key="1">
    <source>
        <dbReference type="Proteomes" id="UP000036681"/>
    </source>
</evidence>
<dbReference type="AlphaFoldDB" id="A0A0M3HKG6"/>
<protein>
    <submittedName>
        <fullName evidence="2">DUF771 domain-containing protein</fullName>
    </submittedName>
</protein>
<sequence length="72" mass="8425">MTPDLSKGDMLHRLAIPLRSDTIKIPDFVATFGEKVRVDEIPSDKWREYSKNKYEAVKKRFDRLLSAFLLVK</sequence>
<keyword evidence="1" id="KW-1185">Reference proteome</keyword>
<dbReference type="Proteomes" id="UP000036681">
    <property type="component" value="Unplaced"/>
</dbReference>
<reference evidence="2" key="1">
    <citation type="submission" date="2017-02" db="UniProtKB">
        <authorList>
            <consortium name="WormBaseParasite"/>
        </authorList>
    </citation>
    <scope>IDENTIFICATION</scope>
</reference>
<dbReference type="WBParaSite" id="ALUE_0000201101-mRNA-1">
    <property type="protein sequence ID" value="ALUE_0000201101-mRNA-1"/>
    <property type="gene ID" value="ALUE_0000201101"/>
</dbReference>